<keyword evidence="6" id="KW-0460">Magnesium</keyword>
<dbReference type="PANTHER" id="PTHR34276">
    <property type="entry name" value="MINI-RIBONUCLEASE 3"/>
    <property type="match status" value="1"/>
</dbReference>
<feature type="domain" description="RNase III" evidence="8">
    <location>
        <begin position="14"/>
        <end position="162"/>
    </location>
</feature>
<evidence type="ECO:0000256" key="3">
    <source>
        <dbReference type="ARBA" id="ARBA00022722"/>
    </source>
</evidence>
<feature type="region of interest" description="Disordered" evidence="7">
    <location>
        <begin position="1"/>
        <end position="32"/>
    </location>
</feature>
<keyword evidence="5 6" id="KW-0378">Hydrolase</keyword>
<dbReference type="HAMAP" id="MF_01468">
    <property type="entry name" value="RNase_Mini_III"/>
    <property type="match status" value="1"/>
</dbReference>
<keyword evidence="2 6" id="KW-0698">rRNA processing</keyword>
<evidence type="ECO:0000313" key="9">
    <source>
        <dbReference type="EMBL" id="MBW4658770.1"/>
    </source>
</evidence>
<comment type="subcellular location">
    <subcellularLocation>
        <location evidence="6">Cytoplasm</location>
    </subcellularLocation>
</comment>
<evidence type="ECO:0000259" key="8">
    <source>
        <dbReference type="SMART" id="SM00535"/>
    </source>
</evidence>
<proteinExistence type="inferred from homology"/>
<keyword evidence="6" id="KW-0699">rRNA-binding</keyword>
<comment type="subunit">
    <text evidence="6">Homodimer.</text>
</comment>
<dbReference type="GO" id="GO:0005737">
    <property type="term" value="C:cytoplasm"/>
    <property type="evidence" value="ECO:0007669"/>
    <property type="project" value="UniProtKB-SubCell"/>
</dbReference>
<dbReference type="InterPro" id="IPR008226">
    <property type="entry name" value="Mini3_fam"/>
</dbReference>
<dbReference type="SUPFAM" id="SSF69065">
    <property type="entry name" value="RNase III domain-like"/>
    <property type="match status" value="1"/>
</dbReference>
<sequence>MNFQEEGDFGASRDELLSGSNRSAEANSSSEDFLGGSDGVLRQISPASLAYLGDAVYELHIRRHHLLPPKRIQLYHDQVVAEVRAEAQAGYLNSLQPRLTDSEKEVLKRGRNASPRGPKRLDPQIYQQATSLETLLGYLYLTDSDRLTELLQHISGKQTIVN</sequence>
<feature type="active site" evidence="6">
    <location>
        <position position="54"/>
    </location>
</feature>
<evidence type="ECO:0000256" key="6">
    <source>
        <dbReference type="HAMAP-Rule" id="MF_01468"/>
    </source>
</evidence>
<protein>
    <recommendedName>
        <fullName evidence="6">Mini-ribonuclease 3</fullName>
        <shortName evidence="6">Mini-3</shortName>
        <shortName evidence="6">Mini-RNase 3</shortName>
        <ecNumber evidence="6">3.1.26.-</ecNumber>
    </recommendedName>
    <alternativeName>
        <fullName evidence="6">Mini-RNase III</fullName>
        <shortName evidence="6">Mini-III</shortName>
    </alternativeName>
</protein>
<accession>A0A951QBK2</accession>
<dbReference type="InterPro" id="IPR000999">
    <property type="entry name" value="RNase_III_dom"/>
</dbReference>
<dbReference type="Gene3D" id="1.10.1520.10">
    <property type="entry name" value="Ribonuclease III domain"/>
    <property type="match status" value="1"/>
</dbReference>
<dbReference type="Proteomes" id="UP000757435">
    <property type="component" value="Unassembled WGS sequence"/>
</dbReference>
<dbReference type="GO" id="GO:0004525">
    <property type="term" value="F:ribonuclease III activity"/>
    <property type="evidence" value="ECO:0007669"/>
    <property type="project" value="InterPro"/>
</dbReference>
<reference evidence="9" key="2">
    <citation type="journal article" date="2022" name="Microbiol. Resour. Announc.">
        <title>Metagenome Sequencing to Explore Phylogenomics of Terrestrial Cyanobacteria.</title>
        <authorList>
            <person name="Ward R.D."/>
            <person name="Stajich J.E."/>
            <person name="Johansen J.R."/>
            <person name="Huntemann M."/>
            <person name="Clum A."/>
            <person name="Foster B."/>
            <person name="Foster B."/>
            <person name="Roux S."/>
            <person name="Palaniappan K."/>
            <person name="Varghese N."/>
            <person name="Mukherjee S."/>
            <person name="Reddy T.B.K."/>
            <person name="Daum C."/>
            <person name="Copeland A."/>
            <person name="Chen I.A."/>
            <person name="Ivanova N.N."/>
            <person name="Kyrpides N.C."/>
            <person name="Shapiro N."/>
            <person name="Eloe-Fadrosh E.A."/>
            <person name="Pietrasiak N."/>
        </authorList>
    </citation>
    <scope>NUCLEOTIDE SEQUENCE</scope>
    <source>
        <strain evidence="9">UHER 2000/2452</strain>
    </source>
</reference>
<dbReference type="Pfam" id="PF00636">
    <property type="entry name" value="Ribonuclease_3"/>
    <property type="match status" value="1"/>
</dbReference>
<dbReference type="InterPro" id="IPR036389">
    <property type="entry name" value="RNase_III_sf"/>
</dbReference>
<reference evidence="9" key="1">
    <citation type="submission" date="2021-05" db="EMBL/GenBank/DDBJ databases">
        <authorList>
            <person name="Pietrasiak N."/>
            <person name="Ward R."/>
            <person name="Stajich J.E."/>
            <person name="Kurbessoian T."/>
        </authorList>
    </citation>
    <scope>NUCLEOTIDE SEQUENCE</scope>
    <source>
        <strain evidence="9">UHER 2000/2452</strain>
    </source>
</reference>
<evidence type="ECO:0000256" key="5">
    <source>
        <dbReference type="ARBA" id="ARBA00022801"/>
    </source>
</evidence>
<comment type="similarity">
    <text evidence="6">Belongs to the MrnC RNase family.</text>
</comment>
<feature type="compositionally biased region" description="Low complexity" evidence="7">
    <location>
        <begin position="18"/>
        <end position="31"/>
    </location>
</feature>
<name>A0A951QBK2_9CYAN</name>
<gene>
    <name evidence="6" type="primary">mrnC</name>
    <name evidence="9" type="ORF">KME15_08850</name>
</gene>
<dbReference type="GO" id="GO:0019843">
    <property type="term" value="F:rRNA binding"/>
    <property type="evidence" value="ECO:0007669"/>
    <property type="project" value="UniProtKB-UniRule"/>
</dbReference>
<dbReference type="SMART" id="SM00535">
    <property type="entry name" value="RIBOc"/>
    <property type="match status" value="1"/>
</dbReference>
<keyword evidence="6" id="KW-0694">RNA-binding</keyword>
<comment type="cofactor">
    <cofactor evidence="6">
        <name>Mg(2+)</name>
        <dbReference type="ChEBI" id="CHEBI:18420"/>
    </cofactor>
</comment>
<evidence type="ECO:0000313" key="10">
    <source>
        <dbReference type="Proteomes" id="UP000757435"/>
    </source>
</evidence>
<evidence type="ECO:0000256" key="1">
    <source>
        <dbReference type="ARBA" id="ARBA00022517"/>
    </source>
</evidence>
<dbReference type="AlphaFoldDB" id="A0A951QBK2"/>
<evidence type="ECO:0000256" key="7">
    <source>
        <dbReference type="SAM" id="MobiDB-lite"/>
    </source>
</evidence>
<comment type="function">
    <text evidence="6">Involved in correct processing of both the 5' and 3' ends of 23S rRNA precursor. Processes 30S rRNA precursor transcript even in absence of ribonuclease 3 (Rnc); Rnc processes 30S rRNA into smaller rRNA precursors.</text>
</comment>
<dbReference type="EC" id="3.1.26.-" evidence="6"/>
<dbReference type="EMBL" id="JAHHHD010000007">
    <property type="protein sequence ID" value="MBW4658770.1"/>
    <property type="molecule type" value="Genomic_DNA"/>
</dbReference>
<evidence type="ECO:0000256" key="4">
    <source>
        <dbReference type="ARBA" id="ARBA00022759"/>
    </source>
</evidence>
<evidence type="ECO:0000256" key="2">
    <source>
        <dbReference type="ARBA" id="ARBA00022552"/>
    </source>
</evidence>
<organism evidence="9 10">
    <name type="scientific">Drouetiella hepatica Uher 2000/2452</name>
    <dbReference type="NCBI Taxonomy" id="904376"/>
    <lineage>
        <taxon>Bacteria</taxon>
        <taxon>Bacillati</taxon>
        <taxon>Cyanobacteriota</taxon>
        <taxon>Cyanophyceae</taxon>
        <taxon>Oculatellales</taxon>
        <taxon>Oculatellaceae</taxon>
        <taxon>Drouetiella</taxon>
    </lineage>
</organism>
<comment type="caution">
    <text evidence="9">The sequence shown here is derived from an EMBL/GenBank/DDBJ whole genome shotgun (WGS) entry which is preliminary data.</text>
</comment>
<dbReference type="GO" id="GO:0006364">
    <property type="term" value="P:rRNA processing"/>
    <property type="evidence" value="ECO:0007669"/>
    <property type="project" value="UniProtKB-UniRule"/>
</dbReference>
<keyword evidence="3 6" id="KW-0540">Nuclease</keyword>
<keyword evidence="4 6" id="KW-0255">Endonuclease</keyword>
<keyword evidence="1 6" id="KW-0690">Ribosome biogenesis</keyword>
<dbReference type="PANTHER" id="PTHR34276:SF1">
    <property type="entry name" value="MINI-RIBONUCLEASE 3"/>
    <property type="match status" value="1"/>
</dbReference>
<keyword evidence="6" id="KW-0963">Cytoplasm</keyword>